<dbReference type="OrthoDB" id="9936525at2759"/>
<evidence type="ECO:0000313" key="3">
    <source>
        <dbReference type="EMBL" id="TTX22769.1"/>
    </source>
</evidence>
<keyword evidence="2" id="KW-0812">Transmembrane</keyword>
<feature type="region of interest" description="Disordered" evidence="1">
    <location>
        <begin position="87"/>
        <end position="121"/>
    </location>
</feature>
<keyword evidence="4" id="KW-1185">Reference proteome</keyword>
<proteinExistence type="predicted"/>
<evidence type="ECO:0000313" key="4">
    <source>
        <dbReference type="Proteomes" id="UP000319801"/>
    </source>
</evidence>
<feature type="compositionally biased region" description="Polar residues" evidence="1">
    <location>
        <begin position="155"/>
        <end position="214"/>
    </location>
</feature>
<keyword evidence="2" id="KW-1133">Transmembrane helix</keyword>
<protein>
    <submittedName>
        <fullName evidence="3">Uncharacterized protein</fullName>
    </submittedName>
</protein>
<evidence type="ECO:0000256" key="1">
    <source>
        <dbReference type="SAM" id="MobiDB-lite"/>
    </source>
</evidence>
<feature type="compositionally biased region" description="Polar residues" evidence="1">
    <location>
        <begin position="98"/>
        <end position="121"/>
    </location>
</feature>
<accession>A0A556VVI8</accession>
<evidence type="ECO:0000256" key="2">
    <source>
        <dbReference type="SAM" id="Phobius"/>
    </source>
</evidence>
<keyword evidence="2" id="KW-0472">Membrane</keyword>
<organism evidence="3 4">
    <name type="scientific">Bagarius yarrelli</name>
    <name type="common">Goonch</name>
    <name type="synonym">Bagrus yarrelli</name>
    <dbReference type="NCBI Taxonomy" id="175774"/>
    <lineage>
        <taxon>Eukaryota</taxon>
        <taxon>Metazoa</taxon>
        <taxon>Chordata</taxon>
        <taxon>Craniata</taxon>
        <taxon>Vertebrata</taxon>
        <taxon>Euteleostomi</taxon>
        <taxon>Actinopterygii</taxon>
        <taxon>Neopterygii</taxon>
        <taxon>Teleostei</taxon>
        <taxon>Ostariophysi</taxon>
        <taxon>Siluriformes</taxon>
        <taxon>Sisoridae</taxon>
        <taxon>Sisorinae</taxon>
        <taxon>Bagarius</taxon>
    </lineage>
</organism>
<dbReference type="AlphaFoldDB" id="A0A556VVI8"/>
<feature type="transmembrane region" description="Helical" evidence="2">
    <location>
        <begin position="42"/>
        <end position="64"/>
    </location>
</feature>
<dbReference type="EMBL" id="VCAZ01000307">
    <property type="protein sequence ID" value="TTX22769.1"/>
    <property type="molecule type" value="Genomic_DNA"/>
</dbReference>
<sequence length="268" mass="29661">MSASVDRNAKRTEGRQAHESYTILMEADRIVREQRTLRRELCISRMFIFVLLITCIAFCAVRYIQQAAGEQNADILTQKNTTEMSARLQADNRDPDKTQGTIYHTNPEMSDGNNGLSHNTGTLLHTETLTSHPSCISSEGKFNTANLRKFNTINLSKSSTGDQNKSSTGDQNKSSTGDQNKSSTGDQNKSSTGDQNKSSTGDQNKSITADQNKVQYRRPETNLLQPTRTSLNTADQNKSNTADQNKSNTADQNKFNKANQNKSNTSPI</sequence>
<feature type="compositionally biased region" description="Polar residues" evidence="1">
    <location>
        <begin position="222"/>
        <end position="268"/>
    </location>
</feature>
<name>A0A556VVI8_BAGYA</name>
<feature type="region of interest" description="Disordered" evidence="1">
    <location>
        <begin position="155"/>
        <end position="268"/>
    </location>
</feature>
<dbReference type="Proteomes" id="UP000319801">
    <property type="component" value="Unassembled WGS sequence"/>
</dbReference>
<reference evidence="3 4" key="1">
    <citation type="journal article" date="2019" name="Genome Biol. Evol.">
        <title>Whole-Genome Sequencing of the Giant Devil Catfish, Bagarius yarrelli.</title>
        <authorList>
            <person name="Jiang W."/>
            <person name="Lv Y."/>
            <person name="Cheng L."/>
            <person name="Yang K."/>
            <person name="Chao B."/>
            <person name="Wang X."/>
            <person name="Li Y."/>
            <person name="Pan X."/>
            <person name="You X."/>
            <person name="Zhang Y."/>
            <person name="Yang J."/>
            <person name="Li J."/>
            <person name="Zhang X."/>
            <person name="Liu S."/>
            <person name="Sun C."/>
            <person name="Yang J."/>
            <person name="Shi Q."/>
        </authorList>
    </citation>
    <scope>NUCLEOTIDE SEQUENCE [LARGE SCALE GENOMIC DNA]</scope>
    <source>
        <strain evidence="3">JWS20170419001</strain>
        <tissue evidence="3">Muscle</tissue>
    </source>
</reference>
<comment type="caution">
    <text evidence="3">The sequence shown here is derived from an EMBL/GenBank/DDBJ whole genome shotgun (WGS) entry which is preliminary data.</text>
</comment>
<gene>
    <name evidence="3" type="ORF">Baya_16422</name>
</gene>